<reference evidence="1" key="1">
    <citation type="submission" date="2022-06" db="EMBL/GenBank/DDBJ databases">
        <title>Aquibacillus sp. a new bacterium isolated from soil saline samples.</title>
        <authorList>
            <person name="Galisteo C."/>
            <person name="De La Haba R."/>
            <person name="Sanchez-Porro C."/>
            <person name="Ventosa A."/>
        </authorList>
    </citation>
    <scope>NUCLEOTIDE SEQUENCE</scope>
    <source>
        <strain evidence="1">JCM 12387</strain>
    </source>
</reference>
<accession>A0A9X4AJL4</accession>
<dbReference type="EMBL" id="JAMQJZ010000015">
    <property type="protein sequence ID" value="MDC3421929.1"/>
    <property type="molecule type" value="Genomic_DNA"/>
</dbReference>
<evidence type="ECO:0000313" key="1">
    <source>
        <dbReference type="EMBL" id="MDC3421929.1"/>
    </source>
</evidence>
<protein>
    <submittedName>
        <fullName evidence="1">Uncharacterized protein</fullName>
    </submittedName>
</protein>
<evidence type="ECO:0000313" key="2">
    <source>
        <dbReference type="Proteomes" id="UP001145072"/>
    </source>
</evidence>
<comment type="caution">
    <text evidence="1">The sequence shown here is derived from an EMBL/GenBank/DDBJ whole genome shotgun (WGS) entry which is preliminary data.</text>
</comment>
<keyword evidence="2" id="KW-1185">Reference proteome</keyword>
<proteinExistence type="predicted"/>
<dbReference type="AlphaFoldDB" id="A0A9X4AJL4"/>
<dbReference type="RefSeq" id="WP_259870421.1">
    <property type="nucleotide sequence ID" value="NZ_JAMQJZ010000015.1"/>
</dbReference>
<gene>
    <name evidence="1" type="ORF">NC661_16255</name>
</gene>
<sequence>MVSEDELQLFKKEIYLLIDEYDRCLDIKIKNQIYHDIELLLDVIVMR</sequence>
<name>A0A9X4AJL4_9BACI</name>
<organism evidence="1 2">
    <name type="scientific">Aquibacillus koreensis</name>
    <dbReference type="NCBI Taxonomy" id="279446"/>
    <lineage>
        <taxon>Bacteria</taxon>
        <taxon>Bacillati</taxon>
        <taxon>Bacillota</taxon>
        <taxon>Bacilli</taxon>
        <taxon>Bacillales</taxon>
        <taxon>Bacillaceae</taxon>
        <taxon>Aquibacillus</taxon>
    </lineage>
</organism>
<dbReference type="Proteomes" id="UP001145072">
    <property type="component" value="Unassembled WGS sequence"/>
</dbReference>